<feature type="compositionally biased region" description="Acidic residues" evidence="2">
    <location>
        <begin position="1098"/>
        <end position="1109"/>
    </location>
</feature>
<feature type="region of interest" description="Disordered" evidence="2">
    <location>
        <begin position="1082"/>
        <end position="1109"/>
    </location>
</feature>
<evidence type="ECO:0000313" key="3">
    <source>
        <dbReference type="EMBL" id="KAF1990360.1"/>
    </source>
</evidence>
<name>A0A6G1HBF7_9PEZI</name>
<feature type="compositionally biased region" description="Basic and acidic residues" evidence="2">
    <location>
        <begin position="53"/>
        <end position="64"/>
    </location>
</feature>
<evidence type="ECO:0000313" key="4">
    <source>
        <dbReference type="Proteomes" id="UP000800041"/>
    </source>
</evidence>
<keyword evidence="1" id="KW-0175">Coiled coil</keyword>
<feature type="coiled-coil region" evidence="1">
    <location>
        <begin position="396"/>
        <end position="726"/>
    </location>
</feature>
<evidence type="ECO:0000256" key="2">
    <source>
        <dbReference type="SAM" id="MobiDB-lite"/>
    </source>
</evidence>
<protein>
    <submittedName>
        <fullName evidence="3">Uncharacterized protein</fullName>
    </submittedName>
</protein>
<feature type="coiled-coil region" evidence="1">
    <location>
        <begin position="961"/>
        <end position="988"/>
    </location>
</feature>
<keyword evidence="4" id="KW-1185">Reference proteome</keyword>
<organism evidence="3 4">
    <name type="scientific">Aulographum hederae CBS 113979</name>
    <dbReference type="NCBI Taxonomy" id="1176131"/>
    <lineage>
        <taxon>Eukaryota</taxon>
        <taxon>Fungi</taxon>
        <taxon>Dikarya</taxon>
        <taxon>Ascomycota</taxon>
        <taxon>Pezizomycotina</taxon>
        <taxon>Dothideomycetes</taxon>
        <taxon>Pleosporomycetidae</taxon>
        <taxon>Aulographales</taxon>
        <taxon>Aulographaceae</taxon>
    </lineage>
</organism>
<feature type="coiled-coil region" evidence="1">
    <location>
        <begin position="762"/>
        <end position="874"/>
    </location>
</feature>
<dbReference type="EMBL" id="ML977142">
    <property type="protein sequence ID" value="KAF1990360.1"/>
    <property type="molecule type" value="Genomic_DNA"/>
</dbReference>
<proteinExistence type="predicted"/>
<feature type="coiled-coil region" evidence="1">
    <location>
        <begin position="181"/>
        <end position="233"/>
    </location>
</feature>
<evidence type="ECO:0000256" key="1">
    <source>
        <dbReference type="SAM" id="Coils"/>
    </source>
</evidence>
<feature type="compositionally biased region" description="Low complexity" evidence="2">
    <location>
        <begin position="83"/>
        <end position="97"/>
    </location>
</feature>
<feature type="region of interest" description="Disordered" evidence="2">
    <location>
        <begin position="1051"/>
        <end position="1070"/>
    </location>
</feature>
<dbReference type="AlphaFoldDB" id="A0A6G1HBF7"/>
<accession>A0A6G1HBF7</accession>
<feature type="region of interest" description="Disordered" evidence="2">
    <location>
        <begin position="1"/>
        <end position="137"/>
    </location>
</feature>
<dbReference type="Gene3D" id="1.10.287.1490">
    <property type="match status" value="1"/>
</dbReference>
<feature type="compositionally biased region" description="Polar residues" evidence="2">
    <location>
        <begin position="122"/>
        <end position="131"/>
    </location>
</feature>
<sequence length="1109" mass="125269">MVRARGSQEPQRAKQTKRLSSQPAQDQATNKTKTTKSKMTRVSISSQEQLAQDLERAATEHTESDAEDNISVATDQPKHVRFSTSGGDDADSSTPPSQRLLQSRQATPHPLKQSQARRRSSIEPTLTQSPDGSLIEEHRFSPIKAVLSDRQRRRLRRSHLSEEVNDFEEHKKLDAKTRQEVIQLRKQIAEKDDQLKELRLEAEAQRLRGIQIDEEEEARLNELELEVATLRATEGRHPYTAIESDDLEAGISDVDTDMNDFSHIEEMENAVSNHESSPESISQTNMDIDIDIDIATTTVATSSIPNPTHVEDIRQFRITVNELNGEVAKTKAALNALQTELRGLQLAPEDSTVEDIMVTIRGAFEKSRKDYSEVFPNAQVNQYSNAQLLSVFTQTIHGLKAKAAEVSKTAEGLRQREAALQNDKIGLTQKLAHANQRGDDLQEQNSTLESKNTLQSKEITTLNEKLDSLQSEIEAHLDTIADQEGKIGDLDESLNDRNALVSRHAATIVELNTKVEELKTELDRTVNDHQQLVEELVAKHETQVNELEEKLATQISQREILEEEIDQKTGEITALELRIEKAETELEDLREQLEDSQEAVVNETANRREAEAEALQKQAFIDELEQKIEGTEETLAELTDLLNELRNNVQAERSQRERAEAEVDELITQNADIEEKLQARGIEANELKQKLFQVQMDKERDINTLQRDAAEQAERLEDEIDRRELAEAAVQGRDTEIDHLKTTVINLDATMVDLNRAKDSLVKDKEDQIHDLKTLLDEASNDHEQYKESAEEEIQQLNDTTDALKSALEDKENELESAAEQAATDIAERDEKIADLENTINDLESSIRADRAKIAQLEQKNLSLESRVNEEAEELLLNDAKHAEEVAVLKISIAERDKSMGKIIEEGKARQAASSEALEAKEKEKSALQLLAKSRSTKIDILVEENSELKERFEDFVTTSKKTVDDELKREEERLQRLREKKRRFNDFADDQVLEVKRLGKIQKTTDIRQDSLAELVSEQSFSQNGEESEVDVDLDDTLVGEEAITSKTVEMEETSTGAGANGRQNRSSRTMFKKAFGIKTRSSKRVNGDSAIGLDEQHEDEEPMMELA</sequence>
<gene>
    <name evidence="3" type="ORF">K402DRAFT_460452</name>
</gene>
<feature type="compositionally biased region" description="Polar residues" evidence="2">
    <location>
        <begin position="1055"/>
        <end position="1070"/>
    </location>
</feature>
<reference evidence="3" key="1">
    <citation type="journal article" date="2020" name="Stud. Mycol.">
        <title>101 Dothideomycetes genomes: a test case for predicting lifestyles and emergence of pathogens.</title>
        <authorList>
            <person name="Haridas S."/>
            <person name="Albert R."/>
            <person name="Binder M."/>
            <person name="Bloem J."/>
            <person name="Labutti K."/>
            <person name="Salamov A."/>
            <person name="Andreopoulos B."/>
            <person name="Baker S."/>
            <person name="Barry K."/>
            <person name="Bills G."/>
            <person name="Bluhm B."/>
            <person name="Cannon C."/>
            <person name="Castanera R."/>
            <person name="Culley D."/>
            <person name="Daum C."/>
            <person name="Ezra D."/>
            <person name="Gonzalez J."/>
            <person name="Henrissat B."/>
            <person name="Kuo A."/>
            <person name="Liang C."/>
            <person name="Lipzen A."/>
            <person name="Lutzoni F."/>
            <person name="Magnuson J."/>
            <person name="Mondo S."/>
            <person name="Nolan M."/>
            <person name="Ohm R."/>
            <person name="Pangilinan J."/>
            <person name="Park H.-J."/>
            <person name="Ramirez L."/>
            <person name="Alfaro M."/>
            <person name="Sun H."/>
            <person name="Tritt A."/>
            <person name="Yoshinaga Y."/>
            <person name="Zwiers L.-H."/>
            <person name="Turgeon B."/>
            <person name="Goodwin S."/>
            <person name="Spatafora J."/>
            <person name="Crous P."/>
            <person name="Grigoriev I."/>
        </authorList>
    </citation>
    <scope>NUCLEOTIDE SEQUENCE</scope>
    <source>
        <strain evidence="3">CBS 113979</strain>
    </source>
</reference>
<dbReference type="OrthoDB" id="3532430at2759"/>
<dbReference type="Proteomes" id="UP000800041">
    <property type="component" value="Unassembled WGS sequence"/>
</dbReference>
<feature type="compositionally biased region" description="Polar residues" evidence="2">
    <location>
        <begin position="18"/>
        <end position="28"/>
    </location>
</feature>
<feature type="coiled-coil region" evidence="1">
    <location>
        <begin position="320"/>
        <end position="347"/>
    </location>
</feature>